<comment type="cofactor">
    <cofactor evidence="1">
        <name>FMN</name>
        <dbReference type="ChEBI" id="CHEBI:58210"/>
    </cofactor>
</comment>
<dbReference type="Gene3D" id="2.30.110.10">
    <property type="entry name" value="Electron Transport, Fmn-binding Protein, Chain A"/>
    <property type="match status" value="1"/>
</dbReference>
<evidence type="ECO:0000313" key="7">
    <source>
        <dbReference type="EMBL" id="QRD89956.1"/>
    </source>
</evidence>
<dbReference type="AlphaFoldDB" id="A0A7U2MU67"/>
<evidence type="ECO:0000313" key="8">
    <source>
        <dbReference type="Proteomes" id="UP000596276"/>
    </source>
</evidence>
<dbReference type="SUPFAM" id="SSF50475">
    <property type="entry name" value="FMN-binding split barrel"/>
    <property type="match status" value="1"/>
</dbReference>
<evidence type="ECO:0000256" key="5">
    <source>
        <dbReference type="SAM" id="MobiDB-lite"/>
    </source>
</evidence>
<dbReference type="EMBL" id="CP044618">
    <property type="protein sequence ID" value="QRD89956.1"/>
    <property type="molecule type" value="Genomic_DNA"/>
</dbReference>
<dbReference type="Pfam" id="PF01613">
    <property type="entry name" value="Flavin_Reduct"/>
    <property type="match status" value="1"/>
</dbReference>
<dbReference type="VEuPathDB" id="FungiDB:F9C07_2244050"/>
<dbReference type="PANTHER" id="PTHR33798:SF5">
    <property type="entry name" value="FLAVIN REDUCTASE LIKE DOMAIN-CONTAINING PROTEIN"/>
    <property type="match status" value="1"/>
</dbReference>
<keyword evidence="2" id="KW-0285">Flavoprotein</keyword>
<sequence length="319" mass="35193">MIRLRTLGLFLSTYTTPPRTALKYQPPRDLRQSSSMAATATATAEASESSTAQQNYKIVQDIGNFAETEAQRPDFDHAKPIETTKSPYPTWDYGQGVPDHGASQSQEHHEVDPYAPDRPSVNNYRLLVSAIAPRPVGFLSTVNSKGQKNLSPFSYFQVIDHDPPMFIVGFSSRPGRVKDTYRNLKETGECVINTVSENMIEAVNATSIDAPYGVSEWAVSGLHEAPSTTVKPSRVKESVFSVEGKVIDIKEFADHQRPGMSIAATVLIKATRFWLRPVGQLGGVSYGRVVSTFERPGTKWSSEVVKSELLARLEEKGEN</sequence>
<keyword evidence="7" id="KW-0560">Oxidoreductase</keyword>
<dbReference type="Proteomes" id="UP000596276">
    <property type="component" value="Chromosome 4"/>
</dbReference>
<keyword evidence="8" id="KW-1185">Reference proteome</keyword>
<keyword evidence="7" id="KW-0503">Monooxygenase</keyword>
<accession>A0A7U2MU67</accession>
<feature type="region of interest" description="Disordered" evidence="5">
    <location>
        <begin position="25"/>
        <end position="53"/>
    </location>
</feature>
<evidence type="ECO:0000256" key="1">
    <source>
        <dbReference type="ARBA" id="ARBA00001917"/>
    </source>
</evidence>
<name>A0A7U2MU67_ASPFN</name>
<dbReference type="VEuPathDB" id="FungiDB:AFLA_002330"/>
<dbReference type="SMART" id="SM00903">
    <property type="entry name" value="Flavin_Reduct"/>
    <property type="match status" value="1"/>
</dbReference>
<feature type="region of interest" description="Disordered" evidence="5">
    <location>
        <begin position="76"/>
        <end position="118"/>
    </location>
</feature>
<feature type="domain" description="Flavin reductase like" evidence="6">
    <location>
        <begin position="129"/>
        <end position="275"/>
    </location>
</feature>
<reference evidence="8" key="1">
    <citation type="journal article" date="2021" name="G3 (Bethesda)">
        <title>Chromosome assembled and annotated genome sequence of Aspergillus flavus NRRL 3357.</title>
        <authorList>
            <person name="Skerker J.M."/>
            <person name="Pianalto K.M."/>
            <person name="Mondo S.J."/>
            <person name="Yang K."/>
            <person name="Arkin A.P."/>
            <person name="Keller N.P."/>
            <person name="Grigoriev I.V."/>
            <person name="Louise Glass N.L."/>
        </authorList>
    </citation>
    <scope>NUCLEOTIDE SEQUENCE [LARGE SCALE GENOMIC DNA]</scope>
    <source>
        <strain evidence="8">ATCC 200026 / FGSC A1120 / IAM 13836 / NRRL 3357 / JCM 12722 / SRRC 167</strain>
    </source>
</reference>
<evidence type="ECO:0000256" key="3">
    <source>
        <dbReference type="ARBA" id="ARBA00022643"/>
    </source>
</evidence>
<dbReference type="PANTHER" id="PTHR33798">
    <property type="entry name" value="FLAVOPROTEIN OXYGENASE"/>
    <property type="match status" value="1"/>
</dbReference>
<organism evidence="7 8">
    <name type="scientific">Aspergillus flavus (strain ATCC 200026 / FGSC A1120 / IAM 13836 / NRRL 3357 / JCM 12722 / SRRC 167)</name>
    <dbReference type="NCBI Taxonomy" id="332952"/>
    <lineage>
        <taxon>Eukaryota</taxon>
        <taxon>Fungi</taxon>
        <taxon>Dikarya</taxon>
        <taxon>Ascomycota</taxon>
        <taxon>Pezizomycotina</taxon>
        <taxon>Eurotiomycetes</taxon>
        <taxon>Eurotiomycetidae</taxon>
        <taxon>Eurotiales</taxon>
        <taxon>Aspergillaceae</taxon>
        <taxon>Aspergillus</taxon>
        <taxon>Aspergillus subgen. Circumdati</taxon>
    </lineage>
</organism>
<evidence type="ECO:0000256" key="4">
    <source>
        <dbReference type="ARBA" id="ARBA00038054"/>
    </source>
</evidence>
<dbReference type="GO" id="GO:0004497">
    <property type="term" value="F:monooxygenase activity"/>
    <property type="evidence" value="ECO:0007669"/>
    <property type="project" value="UniProtKB-KW"/>
</dbReference>
<dbReference type="InterPro" id="IPR002563">
    <property type="entry name" value="Flavin_Rdtase-like_dom"/>
</dbReference>
<comment type="similarity">
    <text evidence="4">Belongs to the flavoredoxin family.</text>
</comment>
<proteinExistence type="inferred from homology"/>
<dbReference type="GO" id="GO:0010181">
    <property type="term" value="F:FMN binding"/>
    <property type="evidence" value="ECO:0007669"/>
    <property type="project" value="InterPro"/>
</dbReference>
<gene>
    <name evidence="7" type="ORF">F9C07_2244050</name>
</gene>
<dbReference type="InterPro" id="IPR012349">
    <property type="entry name" value="Split_barrel_FMN-bd"/>
</dbReference>
<evidence type="ECO:0000259" key="6">
    <source>
        <dbReference type="SMART" id="SM00903"/>
    </source>
</evidence>
<protein>
    <submittedName>
        <fullName evidence="7">Nitrilotriacetate monooxygenase component B</fullName>
    </submittedName>
</protein>
<evidence type="ECO:0000256" key="2">
    <source>
        <dbReference type="ARBA" id="ARBA00022630"/>
    </source>
</evidence>
<keyword evidence="3" id="KW-0288">FMN</keyword>
<feature type="compositionally biased region" description="Low complexity" evidence="5">
    <location>
        <begin position="33"/>
        <end position="52"/>
    </location>
</feature>